<dbReference type="AlphaFoldDB" id="A0A9W6Y820"/>
<accession>A0A9W6Y820</accession>
<keyword evidence="1" id="KW-0175">Coiled coil</keyword>
<feature type="compositionally biased region" description="Polar residues" evidence="2">
    <location>
        <begin position="58"/>
        <end position="70"/>
    </location>
</feature>
<feature type="region of interest" description="Disordered" evidence="2">
    <location>
        <begin position="1"/>
        <end position="33"/>
    </location>
</feature>
<feature type="compositionally biased region" description="Low complexity" evidence="2">
    <location>
        <begin position="1"/>
        <end position="16"/>
    </location>
</feature>
<sequence>MPDASSSERGSPSSVSHVPCAQAAASFPKKKRVQRQQLELKSLRELSVQLEHHLTQLKRCQTGSTQQRPQRPSKGDADGSSLSGRVQHGPATVWEAIAGRQLKERSRAEKQNQELRLQLKAQSSAALSLQAKVHKAMGDKVDAWMGFRFFRHPG</sequence>
<evidence type="ECO:0000313" key="4">
    <source>
        <dbReference type="Proteomes" id="UP001165121"/>
    </source>
</evidence>
<evidence type="ECO:0000313" key="3">
    <source>
        <dbReference type="EMBL" id="GMF55964.1"/>
    </source>
</evidence>
<name>A0A9W6Y820_9STRA</name>
<gene>
    <name evidence="3" type="ORF">Pfra01_002366100</name>
</gene>
<dbReference type="EMBL" id="BSXT01003881">
    <property type="protein sequence ID" value="GMF55964.1"/>
    <property type="molecule type" value="Genomic_DNA"/>
</dbReference>
<comment type="caution">
    <text evidence="3">The sequence shown here is derived from an EMBL/GenBank/DDBJ whole genome shotgun (WGS) entry which is preliminary data.</text>
</comment>
<evidence type="ECO:0000256" key="2">
    <source>
        <dbReference type="SAM" id="MobiDB-lite"/>
    </source>
</evidence>
<dbReference type="Proteomes" id="UP001165121">
    <property type="component" value="Unassembled WGS sequence"/>
</dbReference>
<evidence type="ECO:0000256" key="1">
    <source>
        <dbReference type="SAM" id="Coils"/>
    </source>
</evidence>
<feature type="region of interest" description="Disordered" evidence="2">
    <location>
        <begin position="57"/>
        <end position="91"/>
    </location>
</feature>
<reference evidence="3" key="1">
    <citation type="submission" date="2023-04" db="EMBL/GenBank/DDBJ databases">
        <title>Phytophthora fragariaefolia NBRC 109709.</title>
        <authorList>
            <person name="Ichikawa N."/>
            <person name="Sato H."/>
            <person name="Tonouchi N."/>
        </authorList>
    </citation>
    <scope>NUCLEOTIDE SEQUENCE</scope>
    <source>
        <strain evidence="3">NBRC 109709</strain>
    </source>
</reference>
<keyword evidence="4" id="KW-1185">Reference proteome</keyword>
<proteinExistence type="predicted"/>
<protein>
    <submittedName>
        <fullName evidence="3">Unnamed protein product</fullName>
    </submittedName>
</protein>
<organism evidence="3 4">
    <name type="scientific">Phytophthora fragariaefolia</name>
    <dbReference type="NCBI Taxonomy" id="1490495"/>
    <lineage>
        <taxon>Eukaryota</taxon>
        <taxon>Sar</taxon>
        <taxon>Stramenopiles</taxon>
        <taxon>Oomycota</taxon>
        <taxon>Peronosporomycetes</taxon>
        <taxon>Peronosporales</taxon>
        <taxon>Peronosporaceae</taxon>
        <taxon>Phytophthora</taxon>
    </lineage>
</organism>
<feature type="coiled-coil region" evidence="1">
    <location>
        <begin position="98"/>
        <end position="125"/>
    </location>
</feature>